<reference evidence="8 9" key="1">
    <citation type="submission" date="2024-12" db="EMBL/GenBank/DDBJ databases">
        <title>The unique morphological basis and parallel evolutionary history of personate flowers in Penstemon.</title>
        <authorList>
            <person name="Depatie T.H."/>
            <person name="Wessinger C.A."/>
        </authorList>
    </citation>
    <scope>NUCLEOTIDE SEQUENCE [LARGE SCALE GENOMIC DNA]</scope>
    <source>
        <strain evidence="8">WTNN_2</strain>
        <tissue evidence="8">Leaf</tissue>
    </source>
</reference>
<comment type="caution">
    <text evidence="8">The sequence shown here is derived from an EMBL/GenBank/DDBJ whole genome shotgun (WGS) entry which is preliminary data.</text>
</comment>
<feature type="region of interest" description="Disordered" evidence="7">
    <location>
        <begin position="1"/>
        <end position="40"/>
    </location>
</feature>
<feature type="region of interest" description="Disordered" evidence="7">
    <location>
        <begin position="296"/>
        <end position="368"/>
    </location>
</feature>
<evidence type="ECO:0000256" key="2">
    <source>
        <dbReference type="ARBA" id="ARBA00022473"/>
    </source>
</evidence>
<keyword evidence="2" id="KW-0217">Developmental protein</keyword>
<feature type="compositionally biased region" description="Polar residues" evidence="7">
    <location>
        <begin position="425"/>
        <end position="434"/>
    </location>
</feature>
<accession>A0ABD3RKL9</accession>
<dbReference type="EMBL" id="JBJXBP010000008">
    <property type="protein sequence ID" value="KAL3813534.1"/>
    <property type="molecule type" value="Genomic_DNA"/>
</dbReference>
<organism evidence="8 9">
    <name type="scientific">Penstemon smallii</name>
    <dbReference type="NCBI Taxonomy" id="265156"/>
    <lineage>
        <taxon>Eukaryota</taxon>
        <taxon>Viridiplantae</taxon>
        <taxon>Streptophyta</taxon>
        <taxon>Embryophyta</taxon>
        <taxon>Tracheophyta</taxon>
        <taxon>Spermatophyta</taxon>
        <taxon>Magnoliopsida</taxon>
        <taxon>eudicotyledons</taxon>
        <taxon>Gunneridae</taxon>
        <taxon>Pentapetalae</taxon>
        <taxon>asterids</taxon>
        <taxon>lamiids</taxon>
        <taxon>Lamiales</taxon>
        <taxon>Plantaginaceae</taxon>
        <taxon>Cheloneae</taxon>
        <taxon>Penstemon</taxon>
    </lineage>
</organism>
<protein>
    <recommendedName>
        <fullName evidence="10">Protein FLX-like 2</fullName>
    </recommendedName>
</protein>
<evidence type="ECO:0000256" key="5">
    <source>
        <dbReference type="ARBA" id="ARBA00023089"/>
    </source>
</evidence>
<dbReference type="GO" id="GO:0009908">
    <property type="term" value="P:flower development"/>
    <property type="evidence" value="ECO:0007669"/>
    <property type="project" value="UniProtKB-KW"/>
</dbReference>
<feature type="compositionally biased region" description="Polar residues" evidence="7">
    <location>
        <begin position="344"/>
        <end position="363"/>
    </location>
</feature>
<name>A0ABD3RKL9_9LAMI</name>
<keyword evidence="4 6" id="KW-0175">Coiled coil</keyword>
<evidence type="ECO:0000256" key="6">
    <source>
        <dbReference type="SAM" id="Coils"/>
    </source>
</evidence>
<comment type="similarity">
    <text evidence="1">Belongs to the FLX family.</text>
</comment>
<feature type="region of interest" description="Disordered" evidence="7">
    <location>
        <begin position="418"/>
        <end position="479"/>
    </location>
</feature>
<evidence type="ECO:0000256" key="1">
    <source>
        <dbReference type="ARBA" id="ARBA00005405"/>
    </source>
</evidence>
<evidence type="ECO:0000313" key="9">
    <source>
        <dbReference type="Proteomes" id="UP001634393"/>
    </source>
</evidence>
<feature type="compositionally biased region" description="Polar residues" evidence="7">
    <location>
        <begin position="450"/>
        <end position="460"/>
    </location>
</feature>
<keyword evidence="3" id="KW-0221">Differentiation</keyword>
<evidence type="ECO:0000256" key="3">
    <source>
        <dbReference type="ARBA" id="ARBA00022782"/>
    </source>
</evidence>
<sequence>MASQGRVLPPHLRRPLPGPGVMHHDPHGSANRLPPGGFPHFEMLPPPEVMEQKLSAQHIEIEKLATENQRLANTHGTLRHDLATANNELQLLHNHIADVKAEKEHQKRGIIDKISMMEAELEAARSIKMELQQARAEAQSLVAARQELISKVQQLTRDLQMAHSDAQQIPSLISELDNLRQEYQHYRATYDCEKKLYNDHLESLQVMEKNYMAMSREVEKLRAELTNTANFDPRTGGPYAGYSDSLAMGNYASGQNAYAVGQQGLTPLVGVGSGGRAAGAGTGGAAGTKVNSPQVLAQSAPASSGAAPDTSRGPGHSAPRGPGYDAKKGHTGAGYDGQRLPTGPSYNAQMGHTGPNYNAQTGHTGPGYDAQRGPIGPGYATGSGYDAHWGPTGPGYDAQRGLGAAPAYDARRGLIRPSYDAHQGPDTQKGSGNDVQRGAKYDMQKGGPQGQVSMNNTTPGTRAGSGYEPVPRGGNPVRR</sequence>
<proteinExistence type="inferred from homology"/>
<dbReference type="PANTHER" id="PTHR33405">
    <property type="entry name" value="PROTEIN FLX-LIKE 2"/>
    <property type="match status" value="1"/>
</dbReference>
<feature type="coiled-coil region" evidence="6">
    <location>
        <begin position="82"/>
        <end position="224"/>
    </location>
</feature>
<dbReference type="GO" id="GO:0030154">
    <property type="term" value="P:cell differentiation"/>
    <property type="evidence" value="ECO:0007669"/>
    <property type="project" value="UniProtKB-KW"/>
</dbReference>
<keyword evidence="9" id="KW-1185">Reference proteome</keyword>
<evidence type="ECO:0000313" key="8">
    <source>
        <dbReference type="EMBL" id="KAL3813534.1"/>
    </source>
</evidence>
<dbReference type="PANTHER" id="PTHR33405:SF4">
    <property type="entry name" value="PROTEIN FLX-LIKE 2"/>
    <property type="match status" value="1"/>
</dbReference>
<dbReference type="Proteomes" id="UP001634393">
    <property type="component" value="Unassembled WGS sequence"/>
</dbReference>
<keyword evidence="5" id="KW-0287">Flowering</keyword>
<evidence type="ECO:0008006" key="10">
    <source>
        <dbReference type="Google" id="ProtNLM"/>
    </source>
</evidence>
<feature type="compositionally biased region" description="Low complexity" evidence="7">
    <location>
        <begin position="1"/>
        <end position="10"/>
    </location>
</feature>
<evidence type="ECO:0000256" key="7">
    <source>
        <dbReference type="SAM" id="MobiDB-lite"/>
    </source>
</evidence>
<dbReference type="AlphaFoldDB" id="A0ABD3RKL9"/>
<gene>
    <name evidence="8" type="ORF">ACJIZ3_014802</name>
</gene>
<evidence type="ECO:0000256" key="4">
    <source>
        <dbReference type="ARBA" id="ARBA00023054"/>
    </source>
</evidence>
<dbReference type="InterPro" id="IPR040353">
    <property type="entry name" value="FLX/FLX-like"/>
</dbReference>
<feature type="compositionally biased region" description="Low complexity" evidence="7">
    <location>
        <begin position="297"/>
        <end position="308"/>
    </location>
</feature>